<evidence type="ECO:0000313" key="1">
    <source>
        <dbReference type="EMBL" id="EIE83624.1"/>
    </source>
</evidence>
<dbReference type="InParanoid" id="I1C594"/>
<dbReference type="AlphaFoldDB" id="I1C594"/>
<protein>
    <submittedName>
        <fullName evidence="1">Uncharacterized protein</fullName>
    </submittedName>
</protein>
<dbReference type="Proteomes" id="UP000009138">
    <property type="component" value="Unassembled WGS sequence"/>
</dbReference>
<name>I1C594_RHIO9</name>
<sequence length="72" mass="8388">MRYNVLRVISYYQTSFIASKSSIDVSESAHFLLWFPLYESLPAQKNSVTEKKTLKRCIIALFYLIFVGDMQS</sequence>
<accession>I1C594</accession>
<organism evidence="1 2">
    <name type="scientific">Rhizopus delemar (strain RA 99-880 / ATCC MYA-4621 / FGSC 9543 / NRRL 43880)</name>
    <name type="common">Mucormycosis agent</name>
    <name type="synonym">Rhizopus arrhizus var. delemar</name>
    <dbReference type="NCBI Taxonomy" id="246409"/>
    <lineage>
        <taxon>Eukaryota</taxon>
        <taxon>Fungi</taxon>
        <taxon>Fungi incertae sedis</taxon>
        <taxon>Mucoromycota</taxon>
        <taxon>Mucoromycotina</taxon>
        <taxon>Mucoromycetes</taxon>
        <taxon>Mucorales</taxon>
        <taxon>Mucorineae</taxon>
        <taxon>Rhizopodaceae</taxon>
        <taxon>Rhizopus</taxon>
    </lineage>
</organism>
<dbReference type="RefSeq" id="XP_067519020.1">
    <property type="nucleotide sequence ID" value="XM_067662919.1"/>
</dbReference>
<gene>
    <name evidence="1" type="ORF">RO3G_08329</name>
</gene>
<dbReference type="VEuPathDB" id="FungiDB:RO3G_08329"/>
<reference evidence="1 2" key="1">
    <citation type="journal article" date="2009" name="PLoS Genet.">
        <title>Genomic analysis of the basal lineage fungus Rhizopus oryzae reveals a whole-genome duplication.</title>
        <authorList>
            <person name="Ma L.-J."/>
            <person name="Ibrahim A.S."/>
            <person name="Skory C."/>
            <person name="Grabherr M.G."/>
            <person name="Burger G."/>
            <person name="Butler M."/>
            <person name="Elias M."/>
            <person name="Idnurm A."/>
            <person name="Lang B.F."/>
            <person name="Sone T."/>
            <person name="Abe A."/>
            <person name="Calvo S.E."/>
            <person name="Corrochano L.M."/>
            <person name="Engels R."/>
            <person name="Fu J."/>
            <person name="Hansberg W."/>
            <person name="Kim J.-M."/>
            <person name="Kodira C.D."/>
            <person name="Koehrsen M.J."/>
            <person name="Liu B."/>
            <person name="Miranda-Saavedra D."/>
            <person name="O'Leary S."/>
            <person name="Ortiz-Castellanos L."/>
            <person name="Poulter R."/>
            <person name="Rodriguez-Romero J."/>
            <person name="Ruiz-Herrera J."/>
            <person name="Shen Y.-Q."/>
            <person name="Zeng Q."/>
            <person name="Galagan J."/>
            <person name="Birren B.W."/>
            <person name="Cuomo C.A."/>
            <person name="Wickes B.L."/>
        </authorList>
    </citation>
    <scope>NUCLEOTIDE SEQUENCE [LARGE SCALE GENOMIC DNA]</scope>
    <source>
        <strain evidence="2">RA 99-880 / ATCC MYA-4621 / FGSC 9543 / NRRL 43880</strain>
    </source>
</reference>
<proteinExistence type="predicted"/>
<keyword evidence="2" id="KW-1185">Reference proteome</keyword>
<dbReference type="EMBL" id="CH476737">
    <property type="protein sequence ID" value="EIE83624.1"/>
    <property type="molecule type" value="Genomic_DNA"/>
</dbReference>
<dbReference type="GeneID" id="93615300"/>
<evidence type="ECO:0000313" key="2">
    <source>
        <dbReference type="Proteomes" id="UP000009138"/>
    </source>
</evidence>